<protein>
    <submittedName>
        <fullName evidence="1">Uncharacterized protein</fullName>
    </submittedName>
</protein>
<organism evidence="1 2">
    <name type="scientific">Vigna unguiculata</name>
    <name type="common">Cowpea</name>
    <dbReference type="NCBI Taxonomy" id="3917"/>
    <lineage>
        <taxon>Eukaryota</taxon>
        <taxon>Viridiplantae</taxon>
        <taxon>Streptophyta</taxon>
        <taxon>Embryophyta</taxon>
        <taxon>Tracheophyta</taxon>
        <taxon>Spermatophyta</taxon>
        <taxon>Magnoliopsida</taxon>
        <taxon>eudicotyledons</taxon>
        <taxon>Gunneridae</taxon>
        <taxon>Pentapetalae</taxon>
        <taxon>rosids</taxon>
        <taxon>fabids</taxon>
        <taxon>Fabales</taxon>
        <taxon>Fabaceae</taxon>
        <taxon>Papilionoideae</taxon>
        <taxon>50 kb inversion clade</taxon>
        <taxon>NPAAA clade</taxon>
        <taxon>indigoferoid/millettioid clade</taxon>
        <taxon>Phaseoleae</taxon>
        <taxon>Vigna</taxon>
    </lineage>
</organism>
<dbReference type="AlphaFoldDB" id="A0A4D6NRB5"/>
<gene>
    <name evidence="1" type="ORF">DEO72_LG11g2047</name>
</gene>
<evidence type="ECO:0000313" key="1">
    <source>
        <dbReference type="EMBL" id="QCE15039.1"/>
    </source>
</evidence>
<evidence type="ECO:0000313" key="2">
    <source>
        <dbReference type="Proteomes" id="UP000501690"/>
    </source>
</evidence>
<sequence length="103" mass="11460">MRTNNTRKSIPVAISPGDDNLSVARRKYYPDRLGGHPCRQAPSLFQPHCFRVYHLAEHTLPPDATRYKDTIGGPIAWQTLVALTTILHTCLATPNSNYPSTST</sequence>
<name>A0A4D6NRB5_VIGUN</name>
<dbReference type="Proteomes" id="UP000501690">
    <property type="component" value="Linkage Group LG11"/>
</dbReference>
<accession>A0A4D6NRB5</accession>
<dbReference type="EMBL" id="CP039355">
    <property type="protein sequence ID" value="QCE15039.1"/>
    <property type="molecule type" value="Genomic_DNA"/>
</dbReference>
<keyword evidence="2" id="KW-1185">Reference proteome</keyword>
<reference evidence="1 2" key="1">
    <citation type="submission" date="2019-04" db="EMBL/GenBank/DDBJ databases">
        <title>An improved genome assembly and genetic linkage map for asparagus bean, Vigna unguiculata ssp. sesquipedialis.</title>
        <authorList>
            <person name="Xia Q."/>
            <person name="Zhang R."/>
            <person name="Dong Y."/>
        </authorList>
    </citation>
    <scope>NUCLEOTIDE SEQUENCE [LARGE SCALE GENOMIC DNA]</scope>
    <source>
        <tissue evidence="1">Leaf</tissue>
    </source>
</reference>
<proteinExistence type="predicted"/>